<keyword evidence="1" id="KW-0472">Membrane</keyword>
<evidence type="ECO:0000313" key="3">
    <source>
        <dbReference type="EMBL" id="PCC83815.1"/>
    </source>
</evidence>
<organism evidence="3 4">
    <name type="scientific">Corynebacterium accolens</name>
    <dbReference type="NCBI Taxonomy" id="38284"/>
    <lineage>
        <taxon>Bacteria</taxon>
        <taxon>Bacillati</taxon>
        <taxon>Actinomycetota</taxon>
        <taxon>Actinomycetes</taxon>
        <taxon>Mycobacteriales</taxon>
        <taxon>Corynebacteriaceae</taxon>
        <taxon>Corynebacterium</taxon>
    </lineage>
</organism>
<protein>
    <recommendedName>
        <fullName evidence="2">SCP domain-containing protein</fullName>
    </recommendedName>
</protein>
<dbReference type="EMBL" id="NWBP01000004">
    <property type="protein sequence ID" value="PCC83815.1"/>
    <property type="molecule type" value="Genomic_DNA"/>
</dbReference>
<dbReference type="AlphaFoldDB" id="A0A2A4AJ84"/>
<accession>A0A2A4AJ84</accession>
<evidence type="ECO:0000259" key="2">
    <source>
        <dbReference type="Pfam" id="PF00188"/>
    </source>
</evidence>
<name>A0A2A4AJ84_9CORY</name>
<reference evidence="3 4" key="1">
    <citation type="submission" date="2017-09" db="EMBL/GenBank/DDBJ databases">
        <title>Draft Genome Sequence of Corynebacterium accolens AH4003.</title>
        <authorList>
            <person name="Chen Y."/>
            <person name="Oosthuysen W.F."/>
            <person name="Kelley S."/>
            <person name="Horswill A."/>
        </authorList>
    </citation>
    <scope>NUCLEOTIDE SEQUENCE [LARGE SCALE GENOMIC DNA]</scope>
    <source>
        <strain evidence="3 4">AH4003</strain>
    </source>
</reference>
<dbReference type="Pfam" id="PF00188">
    <property type="entry name" value="CAP"/>
    <property type="match status" value="1"/>
</dbReference>
<feature type="domain" description="SCP" evidence="2">
    <location>
        <begin position="78"/>
        <end position="177"/>
    </location>
</feature>
<sequence length="193" mass="21098">MYLPLLSLQGRFSMPTSLLNMVPQILAGLLTLILTLVGIFTGGSVGSSSNAPQPGDTSVTSPSNGNFDVAADQTRVFNELNKYRAQYGLTAVKRSTTMDQRAQDWANYLAETGQFYHDPKFNERENIAIIMTNDVSEAVWNSWHNSSGHRANMRADDAKYAGHGVAIMKSGKFKGQKVIVQKISDVAVPNTRA</sequence>
<evidence type="ECO:0000313" key="4">
    <source>
        <dbReference type="Proteomes" id="UP000218690"/>
    </source>
</evidence>
<dbReference type="InterPro" id="IPR014044">
    <property type="entry name" value="CAP_dom"/>
</dbReference>
<proteinExistence type="predicted"/>
<keyword evidence="1" id="KW-0812">Transmembrane</keyword>
<comment type="caution">
    <text evidence="3">The sequence shown here is derived from an EMBL/GenBank/DDBJ whole genome shotgun (WGS) entry which is preliminary data.</text>
</comment>
<dbReference type="InterPro" id="IPR035940">
    <property type="entry name" value="CAP_sf"/>
</dbReference>
<dbReference type="Gene3D" id="3.40.33.10">
    <property type="entry name" value="CAP"/>
    <property type="match status" value="1"/>
</dbReference>
<evidence type="ECO:0000256" key="1">
    <source>
        <dbReference type="SAM" id="Phobius"/>
    </source>
</evidence>
<gene>
    <name evidence="3" type="ORF">COM45_01570</name>
</gene>
<dbReference type="PANTHER" id="PTHR31157:SF1">
    <property type="entry name" value="SCP DOMAIN-CONTAINING PROTEIN"/>
    <property type="match status" value="1"/>
</dbReference>
<dbReference type="CDD" id="cd05379">
    <property type="entry name" value="CAP_bacterial"/>
    <property type="match status" value="1"/>
</dbReference>
<keyword evidence="1" id="KW-1133">Transmembrane helix</keyword>
<dbReference type="PANTHER" id="PTHR31157">
    <property type="entry name" value="SCP DOMAIN-CONTAINING PROTEIN"/>
    <property type="match status" value="1"/>
</dbReference>
<dbReference type="SUPFAM" id="SSF55797">
    <property type="entry name" value="PR-1-like"/>
    <property type="match status" value="1"/>
</dbReference>
<feature type="transmembrane region" description="Helical" evidence="1">
    <location>
        <begin position="20"/>
        <end position="40"/>
    </location>
</feature>
<dbReference type="Proteomes" id="UP000218690">
    <property type="component" value="Unassembled WGS sequence"/>
</dbReference>